<dbReference type="AlphaFoldDB" id="A0A2P5EK59"/>
<protein>
    <submittedName>
        <fullName evidence="1">Uncharacterized protein</fullName>
    </submittedName>
</protein>
<name>A0A2P5EK59_TREOI</name>
<dbReference type="EMBL" id="JXTC01000140">
    <property type="protein sequence ID" value="PON85931.1"/>
    <property type="molecule type" value="Genomic_DNA"/>
</dbReference>
<comment type="caution">
    <text evidence="1">The sequence shown here is derived from an EMBL/GenBank/DDBJ whole genome shotgun (WGS) entry which is preliminary data.</text>
</comment>
<evidence type="ECO:0000313" key="1">
    <source>
        <dbReference type="EMBL" id="PON85931.1"/>
    </source>
</evidence>
<reference evidence="2" key="1">
    <citation type="submission" date="2016-06" db="EMBL/GenBank/DDBJ databases">
        <title>Parallel loss of symbiosis genes in relatives of nitrogen-fixing non-legume Parasponia.</title>
        <authorList>
            <person name="Van Velzen R."/>
            <person name="Holmer R."/>
            <person name="Bu F."/>
            <person name="Rutten L."/>
            <person name="Van Zeijl A."/>
            <person name="Liu W."/>
            <person name="Santuari L."/>
            <person name="Cao Q."/>
            <person name="Sharma T."/>
            <person name="Shen D."/>
            <person name="Roswanjaya Y."/>
            <person name="Wardhani T."/>
            <person name="Kalhor M.S."/>
            <person name="Jansen J."/>
            <person name="Van den Hoogen J."/>
            <person name="Gungor B."/>
            <person name="Hartog M."/>
            <person name="Hontelez J."/>
            <person name="Verver J."/>
            <person name="Yang W.-C."/>
            <person name="Schijlen E."/>
            <person name="Repin R."/>
            <person name="Schilthuizen M."/>
            <person name="Schranz E."/>
            <person name="Heidstra R."/>
            <person name="Miyata K."/>
            <person name="Fedorova E."/>
            <person name="Kohlen W."/>
            <person name="Bisseling T."/>
            <person name="Smit S."/>
            <person name="Geurts R."/>
        </authorList>
    </citation>
    <scope>NUCLEOTIDE SEQUENCE [LARGE SCALE GENOMIC DNA]</scope>
    <source>
        <strain evidence="2">cv. RG33-2</strain>
    </source>
</reference>
<gene>
    <name evidence="1" type="ORF">TorRG33x02_182910</name>
</gene>
<organism evidence="1 2">
    <name type="scientific">Trema orientale</name>
    <name type="common">Charcoal tree</name>
    <name type="synonym">Celtis orientalis</name>
    <dbReference type="NCBI Taxonomy" id="63057"/>
    <lineage>
        <taxon>Eukaryota</taxon>
        <taxon>Viridiplantae</taxon>
        <taxon>Streptophyta</taxon>
        <taxon>Embryophyta</taxon>
        <taxon>Tracheophyta</taxon>
        <taxon>Spermatophyta</taxon>
        <taxon>Magnoliopsida</taxon>
        <taxon>eudicotyledons</taxon>
        <taxon>Gunneridae</taxon>
        <taxon>Pentapetalae</taxon>
        <taxon>rosids</taxon>
        <taxon>fabids</taxon>
        <taxon>Rosales</taxon>
        <taxon>Cannabaceae</taxon>
        <taxon>Trema</taxon>
    </lineage>
</organism>
<dbReference type="Proteomes" id="UP000237000">
    <property type="component" value="Unassembled WGS sequence"/>
</dbReference>
<dbReference type="InParanoid" id="A0A2P5EK59"/>
<keyword evidence="2" id="KW-1185">Reference proteome</keyword>
<sequence>MMGPQELFQEFQGLFMRFQGLVLLDDRVVDTIRTLGVQRSHLSVKANLQTIEGDIKRGEVKREKENGEKKVRDIRMGLKVKR</sequence>
<accession>A0A2P5EK59</accession>
<proteinExistence type="predicted"/>
<evidence type="ECO:0000313" key="2">
    <source>
        <dbReference type="Proteomes" id="UP000237000"/>
    </source>
</evidence>